<evidence type="ECO:0000313" key="3">
    <source>
        <dbReference type="Proteomes" id="UP000241736"/>
    </source>
</evidence>
<comment type="caution">
    <text evidence="2">The sequence shown here is derived from an EMBL/GenBank/DDBJ whole genome shotgun (WGS) entry which is preliminary data.</text>
</comment>
<evidence type="ECO:0000313" key="2">
    <source>
        <dbReference type="EMBL" id="PRH82255.1"/>
    </source>
</evidence>
<dbReference type="RefSeq" id="WP_106990558.1">
    <property type="nucleotide sequence ID" value="NZ_KZ679090.1"/>
</dbReference>
<evidence type="ECO:0008006" key="4">
    <source>
        <dbReference type="Google" id="ProtNLM"/>
    </source>
</evidence>
<dbReference type="AlphaFoldDB" id="A0A2P6M8D2"/>
<dbReference type="Proteomes" id="UP000241736">
    <property type="component" value="Unassembled WGS sequence"/>
</dbReference>
<feature type="compositionally biased region" description="Polar residues" evidence="1">
    <location>
        <begin position="1"/>
        <end position="12"/>
    </location>
</feature>
<feature type="region of interest" description="Disordered" evidence="1">
    <location>
        <begin position="1"/>
        <end position="25"/>
    </location>
</feature>
<protein>
    <recommendedName>
        <fullName evidence="4">AlpA family phage regulatory protein</fullName>
    </recommendedName>
</protein>
<accession>A0A2P6M8D2</accession>
<dbReference type="OrthoDB" id="5986966at2"/>
<keyword evidence="3" id="KW-1185">Reference proteome</keyword>
<gene>
    <name evidence="2" type="ORF">C6N40_08360</name>
</gene>
<sequence length="106" mass="11790">MITTNISNASHSRLSEARKESAGPVAHLSSISDLSLRRGLRLPEVLYLSGLSRSAWYARLNPNDPSFDPEAPRPFKLGKSRRSPSVWWAWEVIAYLEAKSLARAVA</sequence>
<evidence type="ECO:0000256" key="1">
    <source>
        <dbReference type="SAM" id="MobiDB-lite"/>
    </source>
</evidence>
<reference evidence="2 3" key="1">
    <citation type="submission" date="2018-03" db="EMBL/GenBank/DDBJ databases">
        <title>Arenimonas caeni sp. nov., isolated from activated sludge.</title>
        <authorList>
            <person name="Liu H."/>
        </authorList>
    </citation>
    <scope>NUCLEOTIDE SEQUENCE [LARGE SCALE GENOMIC DNA]</scope>
    <source>
        <strain evidence="3">z29</strain>
    </source>
</reference>
<proteinExistence type="predicted"/>
<dbReference type="EMBL" id="PVLF01000012">
    <property type="protein sequence ID" value="PRH82255.1"/>
    <property type="molecule type" value="Genomic_DNA"/>
</dbReference>
<name>A0A2P6M8D2_9GAMM</name>
<organism evidence="2 3">
    <name type="scientific">Arenimonas caeni</name>
    <dbReference type="NCBI Taxonomy" id="2058085"/>
    <lineage>
        <taxon>Bacteria</taxon>
        <taxon>Pseudomonadati</taxon>
        <taxon>Pseudomonadota</taxon>
        <taxon>Gammaproteobacteria</taxon>
        <taxon>Lysobacterales</taxon>
        <taxon>Lysobacteraceae</taxon>
        <taxon>Arenimonas</taxon>
    </lineage>
</organism>